<accession>A0A0D2VZA9</accession>
<proteinExistence type="predicted"/>
<keyword evidence="2" id="KW-1185">Reference proteome</keyword>
<gene>
    <name evidence="1" type="ORF">CAOG_010084</name>
</gene>
<dbReference type="InParanoid" id="A0A0D2VZA9"/>
<sequence length="128" mass="13974">MNGSHKARLRSTHPKTCARNKLRTLVSLAVFVKHRKLPARALEVGEEFILVGIGRQATTRKGRGCQVGLVQEGRIVGCVAAIAQPLASKLSVLVSGSSSVMRLLELRRLEARRGRVQASLLCVHLRLC</sequence>
<evidence type="ECO:0000313" key="1">
    <source>
        <dbReference type="EMBL" id="KJE97132.1"/>
    </source>
</evidence>
<organism evidence="1 2">
    <name type="scientific">Capsaspora owczarzaki (strain ATCC 30864)</name>
    <dbReference type="NCBI Taxonomy" id="595528"/>
    <lineage>
        <taxon>Eukaryota</taxon>
        <taxon>Filasterea</taxon>
        <taxon>Capsaspora</taxon>
    </lineage>
</organism>
<reference evidence="2" key="1">
    <citation type="submission" date="2011-02" db="EMBL/GenBank/DDBJ databases">
        <title>The Genome Sequence of Capsaspora owczarzaki ATCC 30864.</title>
        <authorList>
            <person name="Russ C."/>
            <person name="Cuomo C."/>
            <person name="Burger G."/>
            <person name="Gray M.W."/>
            <person name="Holland P.W.H."/>
            <person name="King N."/>
            <person name="Lang F.B.F."/>
            <person name="Roger A.J."/>
            <person name="Ruiz-Trillo I."/>
            <person name="Young S.K."/>
            <person name="Zeng Q."/>
            <person name="Gargeya S."/>
            <person name="Alvarado L."/>
            <person name="Berlin A."/>
            <person name="Chapman S.B."/>
            <person name="Chen Z."/>
            <person name="Freedman E."/>
            <person name="Gellesch M."/>
            <person name="Goldberg J."/>
            <person name="Griggs A."/>
            <person name="Gujja S."/>
            <person name="Heilman E."/>
            <person name="Heiman D."/>
            <person name="Howarth C."/>
            <person name="Mehta T."/>
            <person name="Neiman D."/>
            <person name="Pearson M."/>
            <person name="Roberts A."/>
            <person name="Saif S."/>
            <person name="Shea T."/>
            <person name="Shenoy N."/>
            <person name="Sisk P."/>
            <person name="Stolte C."/>
            <person name="Sykes S."/>
            <person name="White J."/>
            <person name="Yandava C."/>
            <person name="Haas B."/>
            <person name="Nusbaum C."/>
            <person name="Birren B."/>
        </authorList>
    </citation>
    <scope>NUCLEOTIDE SEQUENCE</scope>
    <source>
        <strain evidence="2">ATCC 30864</strain>
    </source>
</reference>
<protein>
    <submittedName>
        <fullName evidence="1">Uncharacterized protein</fullName>
    </submittedName>
</protein>
<dbReference type="Proteomes" id="UP000008743">
    <property type="component" value="Unassembled WGS sequence"/>
</dbReference>
<dbReference type="EMBL" id="KE346373">
    <property type="protein sequence ID" value="KJE97132.1"/>
    <property type="molecule type" value="Genomic_DNA"/>
</dbReference>
<dbReference type="AlphaFoldDB" id="A0A0D2VZA9"/>
<evidence type="ECO:0000313" key="2">
    <source>
        <dbReference type="Proteomes" id="UP000008743"/>
    </source>
</evidence>
<name>A0A0D2VZA9_CAPO3</name>